<dbReference type="PANTHER" id="PTHR45786">
    <property type="entry name" value="DNA BINDING PROTEIN-LIKE"/>
    <property type="match status" value="1"/>
</dbReference>
<dbReference type="Proteomes" id="UP000046392">
    <property type="component" value="Unplaced"/>
</dbReference>
<keyword evidence="1" id="KW-1185">Reference proteome</keyword>
<sequence length="549" mass="63347">MEIDIYEKNTSQISMNFDVDIHSTLKDIIEVENIDSTLKEIIVVESKIKNCKKTHEKKKLQVHLNRLRKKLSQDTVNPESKDISKVNEIIDSNLSKNVAISDNEPMEVDISENNILNDPMELNVDLESTLKQVNNTKNKIRNCKKKSEINKLRVQLLRSKTNLPKSLKNIAKRDKLDTSSDKFSLVNDLLVNLIYLNKSKKETNKKKLTKRIKRLSSNITKCADVSFNKNSQVDSIVKALDSIQVANGSTKKRQRNRKSLKKQKLFPARDEEIIPDEHYLGPLSTGCEHCQAMFYEKESKYKQCCEFGGVKEYERLFNNFPKFIKDLFIGEDEESIYFKKHCRRINNKFAFASYTGQQRDFKTPGPPTFVLHGEAKRVINTAVPENKDNLSYGQLYFYGPDVAEDIRNKNVNAFNEISVISNLTHIISKINMLALSYKHFGDYIRKQELEHKNENKAVPMYKLVLRPPANKNDRVRNLPEVTEIAAIFQSENGEVPDYNVLLCNKTGKLETLSHYSPLKDPATYPLFFPTGAFGWEEKKTYKKIMSKDL</sequence>
<dbReference type="PANTHER" id="PTHR45786:SF74">
    <property type="entry name" value="ATP-DEPENDENT DNA HELICASE"/>
    <property type="match status" value="1"/>
</dbReference>
<dbReference type="STRING" id="174720.A0A0N5BQI4"/>
<evidence type="ECO:0000313" key="2">
    <source>
        <dbReference type="WBParaSite" id="SPAL_0000814800.1"/>
    </source>
</evidence>
<reference evidence="2" key="1">
    <citation type="submission" date="2017-02" db="UniProtKB">
        <authorList>
            <consortium name="WormBaseParasite"/>
        </authorList>
    </citation>
    <scope>IDENTIFICATION</scope>
</reference>
<dbReference type="WBParaSite" id="SPAL_0000814800.1">
    <property type="protein sequence ID" value="SPAL_0000814800.1"/>
    <property type="gene ID" value="SPAL_0000814800"/>
</dbReference>
<accession>A0A0N5BQI4</accession>
<proteinExistence type="predicted"/>
<name>A0A0N5BQI4_STREA</name>
<evidence type="ECO:0000313" key="1">
    <source>
        <dbReference type="Proteomes" id="UP000046392"/>
    </source>
</evidence>
<protein>
    <submittedName>
        <fullName evidence="2">Helitron_like_N domain-containing protein</fullName>
    </submittedName>
</protein>
<dbReference type="AlphaFoldDB" id="A0A0N5BQI4"/>
<organism evidence="1 2">
    <name type="scientific">Strongyloides papillosus</name>
    <name type="common">Intestinal threadworm</name>
    <dbReference type="NCBI Taxonomy" id="174720"/>
    <lineage>
        <taxon>Eukaryota</taxon>
        <taxon>Metazoa</taxon>
        <taxon>Ecdysozoa</taxon>
        <taxon>Nematoda</taxon>
        <taxon>Chromadorea</taxon>
        <taxon>Rhabditida</taxon>
        <taxon>Tylenchina</taxon>
        <taxon>Panagrolaimomorpha</taxon>
        <taxon>Strongyloidoidea</taxon>
        <taxon>Strongyloididae</taxon>
        <taxon>Strongyloides</taxon>
    </lineage>
</organism>